<evidence type="ECO:0000313" key="4">
    <source>
        <dbReference type="Proteomes" id="UP001209570"/>
    </source>
</evidence>
<evidence type="ECO:0000256" key="2">
    <source>
        <dbReference type="SAM" id="SignalP"/>
    </source>
</evidence>
<feature type="region of interest" description="Disordered" evidence="1">
    <location>
        <begin position="45"/>
        <end position="71"/>
    </location>
</feature>
<evidence type="ECO:0000313" key="3">
    <source>
        <dbReference type="EMBL" id="KAJ0398362.1"/>
    </source>
</evidence>
<dbReference type="AlphaFoldDB" id="A0AAD5Q5L2"/>
<accession>A0AAD5Q5L2</accession>
<gene>
    <name evidence="3" type="ORF">P43SY_004228</name>
</gene>
<feature type="signal peptide" evidence="2">
    <location>
        <begin position="1"/>
        <end position="28"/>
    </location>
</feature>
<organism evidence="3 4">
    <name type="scientific">Pythium insidiosum</name>
    <name type="common">Pythiosis disease agent</name>
    <dbReference type="NCBI Taxonomy" id="114742"/>
    <lineage>
        <taxon>Eukaryota</taxon>
        <taxon>Sar</taxon>
        <taxon>Stramenopiles</taxon>
        <taxon>Oomycota</taxon>
        <taxon>Peronosporomycetes</taxon>
        <taxon>Pythiales</taxon>
        <taxon>Pythiaceae</taxon>
        <taxon>Pythium</taxon>
    </lineage>
</organism>
<name>A0AAD5Q5L2_PYTIN</name>
<dbReference type="Proteomes" id="UP001209570">
    <property type="component" value="Unassembled WGS sequence"/>
</dbReference>
<keyword evidence="4" id="KW-1185">Reference proteome</keyword>
<evidence type="ECO:0000256" key="1">
    <source>
        <dbReference type="SAM" id="MobiDB-lite"/>
    </source>
</evidence>
<dbReference type="EMBL" id="JAKCXM010000219">
    <property type="protein sequence ID" value="KAJ0398362.1"/>
    <property type="molecule type" value="Genomic_DNA"/>
</dbReference>
<comment type="caution">
    <text evidence="3">The sequence shown here is derived from an EMBL/GenBank/DDBJ whole genome shotgun (WGS) entry which is preliminary data.</text>
</comment>
<reference evidence="3" key="1">
    <citation type="submission" date="2021-12" db="EMBL/GenBank/DDBJ databases">
        <title>Prjna785345.</title>
        <authorList>
            <person name="Rujirawat T."/>
            <person name="Krajaejun T."/>
        </authorList>
    </citation>
    <scope>NUCLEOTIDE SEQUENCE</scope>
    <source>
        <strain evidence="3">Pi057C3</strain>
    </source>
</reference>
<keyword evidence="2" id="KW-0732">Signal</keyword>
<protein>
    <submittedName>
        <fullName evidence="3">Uncharacterized protein</fullName>
    </submittedName>
</protein>
<proteinExistence type="predicted"/>
<sequence length="228" mass="24625">MVGTSSVFSAIAIAVAALCTLVPSSVEAHGRLMKPLAECRGQFPDSPVASLEGPQVLPPPTGKSYTGTPESNTEAFTTAFRASRFSSLRQFLNETVSANKPTATIYAQDMDPKCGISRIGSPQPLPDQVEFGFRPGEGFVSDHQGPCEIWCDDVRVMSDANCAKTFAVEFGKGPAKVPYDKAKCAGAKVMQFYWLAVHVPKFQVYIYCAAINGAKAYFAQFLEKTKSF</sequence>
<feature type="chain" id="PRO_5042114478" evidence="2">
    <location>
        <begin position="29"/>
        <end position="228"/>
    </location>
</feature>